<dbReference type="Proteomes" id="UP000244855">
    <property type="component" value="Unassembled WGS sequence"/>
</dbReference>
<feature type="region of interest" description="Disordered" evidence="1">
    <location>
        <begin position="1"/>
        <end position="21"/>
    </location>
</feature>
<accession>A0A2V1DU24</accession>
<reference evidence="2 3" key="1">
    <citation type="journal article" date="2018" name="Sci. Rep.">
        <title>Comparative genomics provides insights into the lifestyle and reveals functional heterogeneity of dark septate endophytic fungi.</title>
        <authorList>
            <person name="Knapp D.G."/>
            <person name="Nemeth J.B."/>
            <person name="Barry K."/>
            <person name="Hainaut M."/>
            <person name="Henrissat B."/>
            <person name="Johnson J."/>
            <person name="Kuo A."/>
            <person name="Lim J.H.P."/>
            <person name="Lipzen A."/>
            <person name="Nolan M."/>
            <person name="Ohm R.A."/>
            <person name="Tamas L."/>
            <person name="Grigoriev I.V."/>
            <person name="Spatafora J.W."/>
            <person name="Nagy L.G."/>
            <person name="Kovacs G.M."/>
        </authorList>
    </citation>
    <scope>NUCLEOTIDE SEQUENCE [LARGE SCALE GENOMIC DNA]</scope>
    <source>
        <strain evidence="2 3">DSE2036</strain>
    </source>
</reference>
<proteinExistence type="predicted"/>
<protein>
    <submittedName>
        <fullName evidence="2">Uncharacterized protein</fullName>
    </submittedName>
</protein>
<dbReference type="EMBL" id="KZ805355">
    <property type="protein sequence ID" value="PVI01579.1"/>
    <property type="molecule type" value="Genomic_DNA"/>
</dbReference>
<gene>
    <name evidence="2" type="ORF">DM02DRAFT_671141</name>
</gene>
<evidence type="ECO:0000313" key="2">
    <source>
        <dbReference type="EMBL" id="PVI01579.1"/>
    </source>
</evidence>
<sequence length="205" mass="23423">MSSPKHTMSMTENEIAEALGPEPDWASIDDEVREMRRGYRLQLETSLRLESQPEKQKLCADITVEFRRGRGSIKNQQRGLTRAFADHPVLQEKYAEFLQAEVETEEQRAEAAEKLCAIIGIPFQIPLPEGSLLWSECEFLSTVQDRLSSSIFNASDFADLTNGTWNDGVTRDVVYSQLESLLAEQPDLLSKLLVIWHGWDYQMRD</sequence>
<dbReference type="AlphaFoldDB" id="A0A2V1DU24"/>
<keyword evidence="3" id="KW-1185">Reference proteome</keyword>
<evidence type="ECO:0000313" key="3">
    <source>
        <dbReference type="Proteomes" id="UP000244855"/>
    </source>
</evidence>
<organism evidence="2 3">
    <name type="scientific">Periconia macrospinosa</name>
    <dbReference type="NCBI Taxonomy" id="97972"/>
    <lineage>
        <taxon>Eukaryota</taxon>
        <taxon>Fungi</taxon>
        <taxon>Dikarya</taxon>
        <taxon>Ascomycota</taxon>
        <taxon>Pezizomycotina</taxon>
        <taxon>Dothideomycetes</taxon>
        <taxon>Pleosporomycetidae</taxon>
        <taxon>Pleosporales</taxon>
        <taxon>Massarineae</taxon>
        <taxon>Periconiaceae</taxon>
        <taxon>Periconia</taxon>
    </lineage>
</organism>
<feature type="compositionally biased region" description="Polar residues" evidence="1">
    <location>
        <begin position="1"/>
        <end position="12"/>
    </location>
</feature>
<evidence type="ECO:0000256" key="1">
    <source>
        <dbReference type="SAM" id="MobiDB-lite"/>
    </source>
</evidence>
<name>A0A2V1DU24_9PLEO</name>